<dbReference type="EMBL" id="JAVDXV010000008">
    <property type="protein sequence ID" value="MDR7334931.1"/>
    <property type="molecule type" value="Genomic_DNA"/>
</dbReference>
<keyword evidence="2 5" id="KW-0378">Hydrolase</keyword>
<evidence type="ECO:0000313" key="5">
    <source>
        <dbReference type="EMBL" id="MDR7334931.1"/>
    </source>
</evidence>
<name>A0ABU2ACL5_9BURK</name>
<dbReference type="Pfam" id="PF02872">
    <property type="entry name" value="5_nucleotid_C"/>
    <property type="match status" value="1"/>
</dbReference>
<feature type="domain" description="Calcineurin-like phosphoesterase" evidence="3">
    <location>
        <begin position="46"/>
        <end position="301"/>
    </location>
</feature>
<dbReference type="InterPro" id="IPR008334">
    <property type="entry name" value="5'-Nucleotdase_C"/>
</dbReference>
<dbReference type="Proteomes" id="UP001180825">
    <property type="component" value="Unassembled WGS sequence"/>
</dbReference>
<dbReference type="SUPFAM" id="SSF55816">
    <property type="entry name" value="5'-nucleotidase (syn. UDP-sugar hydrolase), C-terminal domain"/>
    <property type="match status" value="1"/>
</dbReference>
<feature type="domain" description="5'-Nucleotidase C-terminal" evidence="4">
    <location>
        <begin position="386"/>
        <end position="533"/>
    </location>
</feature>
<reference evidence="5 6" key="1">
    <citation type="submission" date="2023-07" db="EMBL/GenBank/DDBJ databases">
        <title>Sorghum-associated microbial communities from plants grown in Nebraska, USA.</title>
        <authorList>
            <person name="Schachtman D."/>
        </authorList>
    </citation>
    <scope>NUCLEOTIDE SEQUENCE [LARGE SCALE GENOMIC DNA]</scope>
    <source>
        <strain evidence="5 6">BE316</strain>
    </source>
</reference>
<keyword evidence="6" id="KW-1185">Reference proteome</keyword>
<dbReference type="SUPFAM" id="SSF56300">
    <property type="entry name" value="Metallo-dependent phosphatases"/>
    <property type="match status" value="1"/>
</dbReference>
<comment type="similarity">
    <text evidence="2">Belongs to the 5'-nucleotidase family.</text>
</comment>
<evidence type="ECO:0000259" key="3">
    <source>
        <dbReference type="Pfam" id="PF00149"/>
    </source>
</evidence>
<dbReference type="PANTHER" id="PTHR11575">
    <property type="entry name" value="5'-NUCLEOTIDASE-RELATED"/>
    <property type="match status" value="1"/>
</dbReference>
<comment type="caution">
    <text evidence="5">The sequence shown here is derived from an EMBL/GenBank/DDBJ whole genome shotgun (WGS) entry which is preliminary data.</text>
</comment>
<dbReference type="Gene3D" id="3.90.780.10">
    <property type="entry name" value="5'-Nucleotidase, C-terminal domain"/>
    <property type="match status" value="1"/>
</dbReference>
<organism evidence="5 6">
    <name type="scientific">Roseateles asaccharophilus</name>
    <dbReference type="NCBI Taxonomy" id="582607"/>
    <lineage>
        <taxon>Bacteria</taxon>
        <taxon>Pseudomonadati</taxon>
        <taxon>Pseudomonadota</taxon>
        <taxon>Betaproteobacteria</taxon>
        <taxon>Burkholderiales</taxon>
        <taxon>Sphaerotilaceae</taxon>
        <taxon>Roseateles</taxon>
    </lineage>
</organism>
<proteinExistence type="inferred from homology"/>
<keyword evidence="1 2" id="KW-0732">Signal</keyword>
<dbReference type="RefSeq" id="WP_404667395.1">
    <property type="nucleotide sequence ID" value="NZ_JBIYEZ010000009.1"/>
</dbReference>
<accession>A0ABU2ACL5</accession>
<sequence>MAGSAGFNSTMALPSSLRIASVATAALALLAGCSTPQPPKTSELTLLSINDFHGNIQPAKPTPLMPRLPDPITGEVKAQPAGGVAHLATAMAQLKAKNPEAVIVAGGDLIGASPQISNLLRDEPTLVAMGELGIAASALGNHELDSGLPELLRQTRGECAPGGCLWPGYKGPGFPFLGANVLDAATDKPLLPTHVFKQSGGWKVAIAGVATRDTPKVIVAKAIQGIRFADEADSLNALVPQLKAQGAQVLVAVMHEGGVQGREGGANDPTYACPTLTGRVHDIAKRLDPAYAIIIGGHTHQAYTCKINGRLVVQAGSYGGWITESKLKLDASGKVLDASAVNHPVLQSVYAPNPALAALVAQAAALTEAARMKPVAMLPRGAVRNAKEPHGDSALGNLIADSQLAFARKQGPADIAFMNPGGIRADLVVEPGKATTMSDLLAIQPFGNEIVVLTLTGQQLWDVLQRQLPKANASPRLLQPSSTLRYRWRTAADGTPQLGEILVDGKPLQRDRDYRIVVNNFLSEGGDEQAGFKHGRDRAVLGTDIDSLVEWLKANPQAVEHAAPGRIVRE</sequence>
<dbReference type="InterPro" id="IPR029052">
    <property type="entry name" value="Metallo-depent_PP-like"/>
</dbReference>
<dbReference type="PRINTS" id="PR01607">
    <property type="entry name" value="APYRASEFAMLY"/>
</dbReference>
<dbReference type="EC" id="3.1.3.5" evidence="5"/>
<dbReference type="Gene3D" id="3.60.21.10">
    <property type="match status" value="1"/>
</dbReference>
<dbReference type="InterPro" id="IPR036907">
    <property type="entry name" value="5'-Nucleotdase_C_sf"/>
</dbReference>
<feature type="signal peptide" evidence="2">
    <location>
        <begin position="1"/>
        <end position="25"/>
    </location>
</feature>
<gene>
    <name evidence="5" type="ORF">J2X21_004095</name>
</gene>
<evidence type="ECO:0000256" key="2">
    <source>
        <dbReference type="RuleBase" id="RU362119"/>
    </source>
</evidence>
<evidence type="ECO:0000313" key="6">
    <source>
        <dbReference type="Proteomes" id="UP001180825"/>
    </source>
</evidence>
<dbReference type="Pfam" id="PF00149">
    <property type="entry name" value="Metallophos"/>
    <property type="match status" value="1"/>
</dbReference>
<protein>
    <submittedName>
        <fullName evidence="5">5'-nucleotidase</fullName>
        <ecNumber evidence="5">3.1.3.5</ecNumber>
    </submittedName>
</protein>
<dbReference type="InterPro" id="IPR004843">
    <property type="entry name" value="Calcineurin-like_PHP"/>
</dbReference>
<feature type="chain" id="PRO_5044975214" evidence="2">
    <location>
        <begin position="26"/>
        <end position="570"/>
    </location>
</feature>
<dbReference type="InterPro" id="IPR006179">
    <property type="entry name" value="5_nucleotidase/apyrase"/>
</dbReference>
<dbReference type="PANTHER" id="PTHR11575:SF24">
    <property type="entry name" value="5'-NUCLEOTIDASE"/>
    <property type="match status" value="1"/>
</dbReference>
<evidence type="ECO:0000259" key="4">
    <source>
        <dbReference type="Pfam" id="PF02872"/>
    </source>
</evidence>
<dbReference type="GO" id="GO:0008253">
    <property type="term" value="F:5'-nucleotidase activity"/>
    <property type="evidence" value="ECO:0007669"/>
    <property type="project" value="UniProtKB-EC"/>
</dbReference>
<evidence type="ECO:0000256" key="1">
    <source>
        <dbReference type="ARBA" id="ARBA00022729"/>
    </source>
</evidence>
<keyword evidence="2" id="KW-0547">Nucleotide-binding</keyword>